<dbReference type="EMBL" id="AHCD03000035">
    <property type="protein sequence ID" value="KAF7786110.1"/>
    <property type="molecule type" value="Genomic_DNA"/>
</dbReference>
<name>A0A8T0C659_9GAMM</name>
<accession>A0A8T0C659</accession>
<organism evidence="2 3">
    <name type="scientific">Pseudoalteromonas rubra</name>
    <dbReference type="NCBI Taxonomy" id="43658"/>
    <lineage>
        <taxon>Bacteria</taxon>
        <taxon>Pseudomonadati</taxon>
        <taxon>Pseudomonadota</taxon>
        <taxon>Gammaproteobacteria</taxon>
        <taxon>Alteromonadales</taxon>
        <taxon>Pseudoalteromonadaceae</taxon>
        <taxon>Pseudoalteromonas</taxon>
    </lineage>
</organism>
<reference evidence="2 3" key="1">
    <citation type="journal article" date="2012" name="J. Bacteriol.">
        <title>Genome sequence of the cycloprodigiosin-producing bacterial strain Pseudoalteromonas rubra ATCC 29570(T).</title>
        <authorList>
            <person name="Xie B.B."/>
            <person name="Shu Y.L."/>
            <person name="Qin Q.L."/>
            <person name="Rong J.C."/>
            <person name="Zhang X.Y."/>
            <person name="Chen X.L."/>
            <person name="Zhou B.C."/>
            <person name="Zhang Y.Z."/>
        </authorList>
    </citation>
    <scope>NUCLEOTIDE SEQUENCE [LARGE SCALE GENOMIC DNA]</scope>
    <source>
        <strain evidence="2 3">DSM 6842</strain>
    </source>
</reference>
<gene>
    <name evidence="2" type="ORF">PRUB_a0572</name>
</gene>
<protein>
    <submittedName>
        <fullName evidence="2">Uncharacterized protein</fullName>
    </submittedName>
</protein>
<feature type="region of interest" description="Disordered" evidence="1">
    <location>
        <begin position="24"/>
        <end position="44"/>
    </location>
</feature>
<proteinExistence type="predicted"/>
<dbReference type="AlphaFoldDB" id="A0A8T0C659"/>
<dbReference type="Proteomes" id="UP000016480">
    <property type="component" value="Unassembled WGS sequence"/>
</dbReference>
<sequence length="44" mass="5060">MIRVGLRDRFGEIDAVIEPISTNMNQRNSPGLLIDDPNKEKYEN</sequence>
<evidence type="ECO:0000313" key="2">
    <source>
        <dbReference type="EMBL" id="KAF7786110.1"/>
    </source>
</evidence>
<comment type="caution">
    <text evidence="2">The sequence shown here is derived from an EMBL/GenBank/DDBJ whole genome shotgun (WGS) entry which is preliminary data.</text>
</comment>
<evidence type="ECO:0000313" key="3">
    <source>
        <dbReference type="Proteomes" id="UP000016480"/>
    </source>
</evidence>
<evidence type="ECO:0000256" key="1">
    <source>
        <dbReference type="SAM" id="MobiDB-lite"/>
    </source>
</evidence>